<dbReference type="GeneID" id="55995403"/>
<evidence type="ECO:0000256" key="2">
    <source>
        <dbReference type="ARBA" id="ARBA00023002"/>
    </source>
</evidence>
<dbReference type="RefSeq" id="XP_035346943.1">
    <property type="nucleotide sequence ID" value="XM_035491050.1"/>
</dbReference>
<keyword evidence="5" id="KW-1185">Reference proteome</keyword>
<comment type="pathway">
    <text evidence="1">Mycotoxin biosynthesis.</text>
</comment>
<dbReference type="Proteomes" id="UP000509510">
    <property type="component" value="Chromosome IV"/>
</dbReference>
<name>A0A7H8R3C9_TALRU</name>
<proteinExistence type="inferred from homology"/>
<evidence type="ECO:0008006" key="6">
    <source>
        <dbReference type="Google" id="ProtNLM"/>
    </source>
</evidence>
<dbReference type="PANTHER" id="PTHR33365:SF11">
    <property type="entry name" value="TAT PATHWAY SIGNAL SEQUENCE"/>
    <property type="match status" value="1"/>
</dbReference>
<dbReference type="GO" id="GO:0043386">
    <property type="term" value="P:mycotoxin biosynthetic process"/>
    <property type="evidence" value="ECO:0007669"/>
    <property type="project" value="InterPro"/>
</dbReference>
<dbReference type="EMBL" id="CP055901">
    <property type="protein sequence ID" value="QKX60767.1"/>
    <property type="molecule type" value="Genomic_DNA"/>
</dbReference>
<protein>
    <recommendedName>
        <fullName evidence="6">Tat pathway signal sequence protein</fullName>
    </recommendedName>
</protein>
<sequence>MSFESSKPDDPLMSGKDGLLEKINTKSKKSSSKYALFLSNLEGDIKVFMKYNSTFSHSPSPESDAAWESLFPKGKGFFKHPIIAPETSGLTVFHTLYCLNVLRQVYYAAFKVSLLPDHEEHSYLSDPHHVRYCFDYLQQNLMCSADTNLELVDRDLKGVTGWGFYRTCRDYEGVKAWAEKNWSNEL</sequence>
<dbReference type="Pfam" id="PF11807">
    <property type="entry name" value="UstYa"/>
    <property type="match status" value="1"/>
</dbReference>
<dbReference type="AlphaFoldDB" id="A0A7H8R3C9"/>
<evidence type="ECO:0000313" key="4">
    <source>
        <dbReference type="EMBL" id="QKX60767.1"/>
    </source>
</evidence>
<dbReference type="KEGG" id="trg:TRUGW13939_07913"/>
<evidence type="ECO:0000256" key="3">
    <source>
        <dbReference type="ARBA" id="ARBA00035112"/>
    </source>
</evidence>
<comment type="similarity">
    <text evidence="3">Belongs to the ustYa family.</text>
</comment>
<dbReference type="InterPro" id="IPR021765">
    <property type="entry name" value="UstYa-like"/>
</dbReference>
<evidence type="ECO:0000256" key="1">
    <source>
        <dbReference type="ARBA" id="ARBA00004685"/>
    </source>
</evidence>
<reference evidence="5" key="1">
    <citation type="submission" date="2020-06" db="EMBL/GenBank/DDBJ databases">
        <title>A chromosome-scale genome assembly of Talaromyces rugulosus W13939.</title>
        <authorList>
            <person name="Wang B."/>
            <person name="Guo L."/>
            <person name="Ye K."/>
            <person name="Wang L."/>
        </authorList>
    </citation>
    <scope>NUCLEOTIDE SEQUENCE [LARGE SCALE GENOMIC DNA]</scope>
    <source>
        <strain evidence="5">W13939</strain>
    </source>
</reference>
<keyword evidence="2" id="KW-0560">Oxidoreductase</keyword>
<evidence type="ECO:0000313" key="5">
    <source>
        <dbReference type="Proteomes" id="UP000509510"/>
    </source>
</evidence>
<gene>
    <name evidence="4" type="ORF">TRUGW13939_07913</name>
</gene>
<organism evidence="4 5">
    <name type="scientific">Talaromyces rugulosus</name>
    <name type="common">Penicillium rugulosum</name>
    <dbReference type="NCBI Taxonomy" id="121627"/>
    <lineage>
        <taxon>Eukaryota</taxon>
        <taxon>Fungi</taxon>
        <taxon>Dikarya</taxon>
        <taxon>Ascomycota</taxon>
        <taxon>Pezizomycotina</taxon>
        <taxon>Eurotiomycetes</taxon>
        <taxon>Eurotiomycetidae</taxon>
        <taxon>Eurotiales</taxon>
        <taxon>Trichocomaceae</taxon>
        <taxon>Talaromyces</taxon>
        <taxon>Talaromyces sect. Islandici</taxon>
    </lineage>
</organism>
<dbReference type="GO" id="GO:0016491">
    <property type="term" value="F:oxidoreductase activity"/>
    <property type="evidence" value="ECO:0007669"/>
    <property type="project" value="UniProtKB-KW"/>
</dbReference>
<accession>A0A7H8R3C9</accession>
<dbReference type="OrthoDB" id="4218854at2759"/>
<dbReference type="PANTHER" id="PTHR33365">
    <property type="entry name" value="YALI0B05434P"/>
    <property type="match status" value="1"/>
</dbReference>